<dbReference type="AlphaFoldDB" id="A0A2M4B7G0"/>
<protein>
    <submittedName>
        <fullName evidence="1">Putative secreted protein</fullName>
    </submittedName>
</protein>
<accession>A0A2M4B7G0</accession>
<organism evidence="1">
    <name type="scientific">Anopheles triannulatus</name>
    <dbReference type="NCBI Taxonomy" id="58253"/>
    <lineage>
        <taxon>Eukaryota</taxon>
        <taxon>Metazoa</taxon>
        <taxon>Ecdysozoa</taxon>
        <taxon>Arthropoda</taxon>
        <taxon>Hexapoda</taxon>
        <taxon>Insecta</taxon>
        <taxon>Pterygota</taxon>
        <taxon>Neoptera</taxon>
        <taxon>Endopterygota</taxon>
        <taxon>Diptera</taxon>
        <taxon>Nematocera</taxon>
        <taxon>Culicoidea</taxon>
        <taxon>Culicidae</taxon>
        <taxon>Anophelinae</taxon>
        <taxon>Anopheles</taxon>
    </lineage>
</organism>
<sequence length="68" mass="7435">MRRVLLSVNPFSGILHSCLLFLSSKAAGFLPFSVNLVQLSARKSPKAHRGWLLACGARADEIKTRALL</sequence>
<evidence type="ECO:0000313" key="1">
    <source>
        <dbReference type="EMBL" id="MBW48989.1"/>
    </source>
</evidence>
<proteinExistence type="predicted"/>
<reference evidence="1" key="1">
    <citation type="submission" date="2018-01" db="EMBL/GenBank/DDBJ databases">
        <title>An insight into the sialome of Amazonian anophelines.</title>
        <authorList>
            <person name="Ribeiro J.M."/>
            <person name="Scarpassa V."/>
            <person name="Calvo E."/>
        </authorList>
    </citation>
    <scope>NUCLEOTIDE SEQUENCE</scope>
    <source>
        <tissue evidence="1">Salivary glands</tissue>
    </source>
</reference>
<dbReference type="EMBL" id="GGFK01015668">
    <property type="protein sequence ID" value="MBW48989.1"/>
    <property type="molecule type" value="Transcribed_RNA"/>
</dbReference>
<name>A0A2M4B7G0_9DIPT</name>